<dbReference type="Gene3D" id="2.10.109.10">
    <property type="entry name" value="Umud Fragment, subunit A"/>
    <property type="match status" value="1"/>
</dbReference>
<comment type="catalytic activity">
    <reaction evidence="1">
        <text>Cleavage of hydrophobic, N-terminal signal or leader sequences from secreted and periplasmic proteins.</text>
        <dbReference type="EC" id="3.4.21.89"/>
    </reaction>
</comment>
<dbReference type="GO" id="GO:0004252">
    <property type="term" value="F:serine-type endopeptidase activity"/>
    <property type="evidence" value="ECO:0007669"/>
    <property type="project" value="InterPro"/>
</dbReference>
<feature type="compositionally biased region" description="Low complexity" evidence="5">
    <location>
        <begin position="32"/>
        <end position="41"/>
    </location>
</feature>
<dbReference type="InterPro" id="IPR019533">
    <property type="entry name" value="Peptidase_S26"/>
</dbReference>
<evidence type="ECO:0000256" key="1">
    <source>
        <dbReference type="ARBA" id="ARBA00000677"/>
    </source>
</evidence>
<dbReference type="InterPro" id="IPR019758">
    <property type="entry name" value="Pept_S26A_signal_pept_1_CS"/>
</dbReference>
<dbReference type="NCBIfam" id="TIGR02227">
    <property type="entry name" value="sigpep_I_bact"/>
    <property type="match status" value="1"/>
</dbReference>
<protein>
    <recommendedName>
        <fullName evidence="3">signal peptidase I</fullName>
        <ecNumber evidence="3">3.4.21.89</ecNumber>
    </recommendedName>
</protein>
<dbReference type="EMBL" id="LAZR01009986">
    <property type="protein sequence ID" value="KKM69467.1"/>
    <property type="molecule type" value="Genomic_DNA"/>
</dbReference>
<comment type="caution">
    <text evidence="8">The sequence shown here is derived from an EMBL/GenBank/DDBJ whole genome shotgun (WGS) entry which is preliminary data.</text>
</comment>
<feature type="compositionally biased region" description="Basic and acidic residues" evidence="5">
    <location>
        <begin position="1"/>
        <end position="10"/>
    </location>
</feature>
<dbReference type="InterPro" id="IPR000223">
    <property type="entry name" value="Pept_S26A_signal_pept_1"/>
</dbReference>
<evidence type="ECO:0000259" key="7">
    <source>
        <dbReference type="Pfam" id="PF10502"/>
    </source>
</evidence>
<dbReference type="CDD" id="cd06530">
    <property type="entry name" value="S26_SPase_I"/>
    <property type="match status" value="1"/>
</dbReference>
<comment type="similarity">
    <text evidence="2">Belongs to the peptidase S26 family.</text>
</comment>
<dbReference type="EC" id="3.4.21.89" evidence="3"/>
<evidence type="ECO:0000256" key="2">
    <source>
        <dbReference type="ARBA" id="ARBA00009370"/>
    </source>
</evidence>
<evidence type="ECO:0000256" key="6">
    <source>
        <dbReference type="SAM" id="Phobius"/>
    </source>
</evidence>
<evidence type="ECO:0000313" key="8">
    <source>
        <dbReference type="EMBL" id="KKM69467.1"/>
    </source>
</evidence>
<name>A0A0F9MJU4_9ZZZZ</name>
<evidence type="ECO:0000256" key="3">
    <source>
        <dbReference type="ARBA" id="ARBA00013208"/>
    </source>
</evidence>
<feature type="transmembrane region" description="Helical" evidence="6">
    <location>
        <begin position="56"/>
        <end position="78"/>
    </location>
</feature>
<dbReference type="InterPro" id="IPR036286">
    <property type="entry name" value="LexA/Signal_pep-like_sf"/>
</dbReference>
<evidence type="ECO:0000256" key="4">
    <source>
        <dbReference type="ARBA" id="ARBA00022801"/>
    </source>
</evidence>
<dbReference type="PRINTS" id="PR00727">
    <property type="entry name" value="LEADERPTASE"/>
</dbReference>
<dbReference type="PROSITE" id="PS00761">
    <property type="entry name" value="SPASE_I_3"/>
    <property type="match status" value="1"/>
</dbReference>
<sequence>MMEDQDKTLETKNMAEASEAINESRAGDGPASGKFSGSISDSKGKSKSRKAIFREYAEAIITAIILALIIRAFVVQAFKIPSGSMLDTLQIGDHLLVNKFLYGLDLPFTDKKVFGLRDPAKGDIIVFKYPEDPRRDFIKRVVAAAGDTVEARDRIIFVNGMPVAEPYVIHTASTILPGEVSERDNFGPIKVPEGKVFMMGDNRENSHDSRFWGFVDHEAVRGKAFIIYWSQDGSPFNPRWGRIGDLIH</sequence>
<gene>
    <name evidence="8" type="ORF">LCGC14_1450500</name>
</gene>
<dbReference type="GO" id="GO:0016020">
    <property type="term" value="C:membrane"/>
    <property type="evidence" value="ECO:0007669"/>
    <property type="project" value="InterPro"/>
</dbReference>
<reference evidence="8" key="1">
    <citation type="journal article" date="2015" name="Nature">
        <title>Complex archaea that bridge the gap between prokaryotes and eukaryotes.</title>
        <authorList>
            <person name="Spang A."/>
            <person name="Saw J.H."/>
            <person name="Jorgensen S.L."/>
            <person name="Zaremba-Niedzwiedzka K."/>
            <person name="Martijn J."/>
            <person name="Lind A.E."/>
            <person name="van Eijk R."/>
            <person name="Schleper C."/>
            <person name="Guy L."/>
            <person name="Ettema T.J."/>
        </authorList>
    </citation>
    <scope>NUCLEOTIDE SEQUENCE</scope>
</reference>
<evidence type="ECO:0000256" key="5">
    <source>
        <dbReference type="SAM" id="MobiDB-lite"/>
    </source>
</evidence>
<dbReference type="AlphaFoldDB" id="A0A0F9MJU4"/>
<proteinExistence type="inferred from homology"/>
<feature type="domain" description="Peptidase S26" evidence="7">
    <location>
        <begin position="54"/>
        <end position="229"/>
    </location>
</feature>
<dbReference type="GO" id="GO:0006465">
    <property type="term" value="P:signal peptide processing"/>
    <property type="evidence" value="ECO:0007669"/>
    <property type="project" value="InterPro"/>
</dbReference>
<organism evidence="8">
    <name type="scientific">marine sediment metagenome</name>
    <dbReference type="NCBI Taxonomy" id="412755"/>
    <lineage>
        <taxon>unclassified sequences</taxon>
        <taxon>metagenomes</taxon>
        <taxon>ecological metagenomes</taxon>
    </lineage>
</organism>
<dbReference type="PANTHER" id="PTHR43390">
    <property type="entry name" value="SIGNAL PEPTIDASE I"/>
    <property type="match status" value="1"/>
</dbReference>
<dbReference type="SUPFAM" id="SSF51306">
    <property type="entry name" value="LexA/Signal peptidase"/>
    <property type="match status" value="1"/>
</dbReference>
<dbReference type="GO" id="GO:0009003">
    <property type="term" value="F:signal peptidase activity"/>
    <property type="evidence" value="ECO:0007669"/>
    <property type="project" value="UniProtKB-EC"/>
</dbReference>
<keyword evidence="4" id="KW-0378">Hydrolase</keyword>
<keyword evidence="6" id="KW-0472">Membrane</keyword>
<keyword evidence="6" id="KW-0812">Transmembrane</keyword>
<feature type="region of interest" description="Disordered" evidence="5">
    <location>
        <begin position="1"/>
        <end position="44"/>
    </location>
</feature>
<dbReference type="PANTHER" id="PTHR43390:SF1">
    <property type="entry name" value="CHLOROPLAST PROCESSING PEPTIDASE"/>
    <property type="match status" value="1"/>
</dbReference>
<dbReference type="Pfam" id="PF10502">
    <property type="entry name" value="Peptidase_S26"/>
    <property type="match status" value="1"/>
</dbReference>
<accession>A0A0F9MJU4</accession>
<keyword evidence="6" id="KW-1133">Transmembrane helix</keyword>